<dbReference type="AlphaFoldDB" id="A0A1Q9BJG0"/>
<protein>
    <submittedName>
        <fullName evidence="1">Uncharacterized protein</fullName>
    </submittedName>
</protein>
<evidence type="ECO:0000313" key="1">
    <source>
        <dbReference type="EMBL" id="OLP69869.1"/>
    </source>
</evidence>
<gene>
    <name evidence="1" type="ORF">AK812_SmicGene48445</name>
</gene>
<name>A0A1Q9BJG0_SYMMI</name>
<reference evidence="1 2" key="1">
    <citation type="submission" date="2016-02" db="EMBL/GenBank/DDBJ databases">
        <title>Genome analysis of coral dinoflagellate symbionts highlights evolutionary adaptations to a symbiotic lifestyle.</title>
        <authorList>
            <person name="Aranda M."/>
            <person name="Li Y."/>
            <person name="Liew Y.J."/>
            <person name="Baumgarten S."/>
            <person name="Simakov O."/>
            <person name="Wilson M."/>
            <person name="Piel J."/>
            <person name="Ashoor H."/>
            <person name="Bougouffa S."/>
            <person name="Bajic V.B."/>
            <person name="Ryu T."/>
            <person name="Ravasi T."/>
            <person name="Bayer T."/>
            <person name="Micklem G."/>
            <person name="Kim H."/>
            <person name="Bhak J."/>
            <person name="Lajeunesse T.C."/>
            <person name="Voolstra C.R."/>
        </authorList>
    </citation>
    <scope>NUCLEOTIDE SEQUENCE [LARGE SCALE GENOMIC DNA]</scope>
    <source>
        <strain evidence="1 2">CCMP2467</strain>
    </source>
</reference>
<evidence type="ECO:0000313" key="2">
    <source>
        <dbReference type="Proteomes" id="UP000186817"/>
    </source>
</evidence>
<dbReference type="Proteomes" id="UP000186817">
    <property type="component" value="Unassembled WGS sequence"/>
</dbReference>
<keyword evidence="2" id="KW-1185">Reference proteome</keyword>
<organism evidence="1 2">
    <name type="scientific">Symbiodinium microadriaticum</name>
    <name type="common">Dinoflagellate</name>
    <name type="synonym">Zooxanthella microadriatica</name>
    <dbReference type="NCBI Taxonomy" id="2951"/>
    <lineage>
        <taxon>Eukaryota</taxon>
        <taxon>Sar</taxon>
        <taxon>Alveolata</taxon>
        <taxon>Dinophyceae</taxon>
        <taxon>Suessiales</taxon>
        <taxon>Symbiodiniaceae</taxon>
        <taxon>Symbiodinium</taxon>
    </lineage>
</organism>
<proteinExistence type="predicted"/>
<comment type="caution">
    <text evidence="1">The sequence shown here is derived from an EMBL/GenBank/DDBJ whole genome shotgun (WGS) entry which is preliminary data.</text>
</comment>
<accession>A0A1Q9BJG0</accession>
<sequence>MTLPMYRFPVLAFPCGIARCIVIRRQRALCIRYQLLDIVSLVPAVLEDRTDSVMRVVYFVDMDKNVVFVEAGEYAIREVSQGSELKENMLDNPAADQAFEHQ</sequence>
<dbReference type="EMBL" id="LSRX01007884">
    <property type="protein sequence ID" value="OLP69869.1"/>
    <property type="molecule type" value="Genomic_DNA"/>
</dbReference>